<dbReference type="SFLD" id="SFLDS00003">
    <property type="entry name" value="Haloacid_Dehalogenase"/>
    <property type="match status" value="1"/>
</dbReference>
<dbReference type="EC" id="3.-.-.-" evidence="1"/>
<comment type="caution">
    <text evidence="1">The sequence shown here is derived from an EMBL/GenBank/DDBJ whole genome shotgun (WGS) entry which is preliminary data.</text>
</comment>
<reference evidence="1 2" key="1">
    <citation type="submission" date="2024-03" db="EMBL/GenBank/DDBJ databases">
        <title>Human intestinal bacterial collection.</title>
        <authorList>
            <person name="Pauvert C."/>
            <person name="Hitch T.C.A."/>
            <person name="Clavel T."/>
        </authorList>
    </citation>
    <scope>NUCLEOTIDE SEQUENCE [LARGE SCALE GENOMIC DNA]</scope>
    <source>
        <strain evidence="1 2">CLA-SR-H021</strain>
    </source>
</reference>
<name>A0ABV1D5A0_9FIRM</name>
<accession>A0ABV1D5A0</accession>
<dbReference type="Gene3D" id="3.40.50.1000">
    <property type="entry name" value="HAD superfamily/HAD-like"/>
    <property type="match status" value="1"/>
</dbReference>
<dbReference type="InterPro" id="IPR041492">
    <property type="entry name" value="HAD_2"/>
</dbReference>
<dbReference type="InterPro" id="IPR023214">
    <property type="entry name" value="HAD_sf"/>
</dbReference>
<evidence type="ECO:0000313" key="2">
    <source>
        <dbReference type="Proteomes" id="UP001454086"/>
    </source>
</evidence>
<protein>
    <submittedName>
        <fullName evidence="1">HAD family hydrolase</fullName>
        <ecNumber evidence="1">3.-.-.-</ecNumber>
    </submittedName>
</protein>
<keyword evidence="1" id="KW-0378">Hydrolase</keyword>
<dbReference type="InterPro" id="IPR050155">
    <property type="entry name" value="HAD-like_hydrolase_sf"/>
</dbReference>
<sequence length="213" mass="23980">MKWVIFDLDGTLSRTDIFIVPSIRAAMEEAGLREWTEEEIRMTIGERAEETNLKLFGQERCARADGFWKLVEHYQENVYKNMETVYDGVQEMLDSLHHRGYRTAVCSNADRDYIEMMLGRLGIRDKIDKIRPVIPGKDKACSLAALLDEIKPEAAVMAGDRIYDVAAAKANRIPSIACLYGCGTREELKEASCFAQSPAEVGRLADALLGKKE</sequence>
<keyword evidence="2" id="KW-1185">Reference proteome</keyword>
<evidence type="ECO:0000313" key="1">
    <source>
        <dbReference type="EMBL" id="MEQ2424921.1"/>
    </source>
</evidence>
<dbReference type="InterPro" id="IPR036412">
    <property type="entry name" value="HAD-like_sf"/>
</dbReference>
<dbReference type="Pfam" id="PF13419">
    <property type="entry name" value="HAD_2"/>
    <property type="match status" value="1"/>
</dbReference>
<dbReference type="RefSeq" id="WP_040382162.1">
    <property type="nucleotide sequence ID" value="NZ_JAJFEB010000001.1"/>
</dbReference>
<dbReference type="SUPFAM" id="SSF56784">
    <property type="entry name" value="HAD-like"/>
    <property type="match status" value="1"/>
</dbReference>
<proteinExistence type="predicted"/>
<dbReference type="PANTHER" id="PTHR43434:SF1">
    <property type="entry name" value="PHOSPHOGLYCOLATE PHOSPHATASE"/>
    <property type="match status" value="1"/>
</dbReference>
<dbReference type="Proteomes" id="UP001454086">
    <property type="component" value="Unassembled WGS sequence"/>
</dbReference>
<dbReference type="PANTHER" id="PTHR43434">
    <property type="entry name" value="PHOSPHOGLYCOLATE PHOSPHATASE"/>
    <property type="match status" value="1"/>
</dbReference>
<dbReference type="Gene3D" id="1.10.150.240">
    <property type="entry name" value="Putative phosphatase, domain 2"/>
    <property type="match status" value="1"/>
</dbReference>
<dbReference type="EMBL" id="JBBMFM010000021">
    <property type="protein sequence ID" value="MEQ2424921.1"/>
    <property type="molecule type" value="Genomic_DNA"/>
</dbReference>
<organism evidence="1 2">
    <name type="scientific">Enterocloster hominis</name>
    <name type="common">ex Hitch et al. 2024</name>
    <dbReference type="NCBI Taxonomy" id="1917870"/>
    <lineage>
        <taxon>Bacteria</taxon>
        <taxon>Bacillati</taxon>
        <taxon>Bacillota</taxon>
        <taxon>Clostridia</taxon>
        <taxon>Lachnospirales</taxon>
        <taxon>Lachnospiraceae</taxon>
        <taxon>Enterocloster</taxon>
    </lineage>
</organism>
<gene>
    <name evidence="1" type="ORF">WMQ36_08040</name>
</gene>
<dbReference type="InterPro" id="IPR023198">
    <property type="entry name" value="PGP-like_dom2"/>
</dbReference>
<dbReference type="GO" id="GO:0016787">
    <property type="term" value="F:hydrolase activity"/>
    <property type="evidence" value="ECO:0007669"/>
    <property type="project" value="UniProtKB-KW"/>
</dbReference>
<dbReference type="SFLD" id="SFLDG01129">
    <property type="entry name" value="C1.5:_HAD__Beta-PGM__Phosphata"/>
    <property type="match status" value="1"/>
</dbReference>